<dbReference type="Proteomes" id="UP000308836">
    <property type="component" value="Unassembled WGS sequence"/>
</dbReference>
<evidence type="ECO:0000313" key="2">
    <source>
        <dbReference type="Proteomes" id="UP000308836"/>
    </source>
</evidence>
<proteinExistence type="predicted"/>
<gene>
    <name evidence="1" type="ORF">E5336_02710</name>
</gene>
<dbReference type="EMBL" id="SRYG01000004">
    <property type="protein sequence ID" value="TGY66719.1"/>
    <property type="molecule type" value="Genomic_DNA"/>
</dbReference>
<comment type="caution">
    <text evidence="1">The sequence shown here is derived from an EMBL/GenBank/DDBJ whole genome shotgun (WGS) entry which is preliminary data.</text>
</comment>
<name>A0AC61R9M0_9FIRM</name>
<evidence type="ECO:0000313" key="1">
    <source>
        <dbReference type="EMBL" id="TGY66719.1"/>
    </source>
</evidence>
<protein>
    <submittedName>
        <fullName evidence="1">Phosphatase PAP2 family protein</fullName>
    </submittedName>
</protein>
<organism evidence="1 2">
    <name type="scientific">Dubosiella muris</name>
    <dbReference type="NCBI Taxonomy" id="3038133"/>
    <lineage>
        <taxon>Bacteria</taxon>
        <taxon>Bacillati</taxon>
        <taxon>Bacillota</taxon>
        <taxon>Erysipelotrichia</taxon>
        <taxon>Erysipelotrichales</taxon>
        <taxon>Erysipelotrichaceae</taxon>
        <taxon>Dubosiella</taxon>
    </lineage>
</organism>
<sequence length="217" mass="23846">MTTQTKKDLCWCLLWFVLFFALTAALCVVDVQPAGPQNSLIGLAAINTAFHTWTGQTGLLDKLTDIPLYLAFLECAFFAGLGLVQLIRGKSLRKVDPSIYALAAIYVLMAVLYVAFEHVVINMRPVLENGILEPSYPSSHTMMVVTIYGTGIVAFHTLFPKNKALSFWIPVASFALIAFAVCGRLLCGVHWLTDIAGGLLLGCALVWLYKVFVDVFH</sequence>
<keyword evidence="2" id="KW-1185">Reference proteome</keyword>
<reference evidence="1" key="1">
    <citation type="submission" date="2019-04" db="EMBL/GenBank/DDBJ databases">
        <title>Microbes associate with the intestines of laboratory mice.</title>
        <authorList>
            <person name="Navarre W."/>
            <person name="Wong E."/>
            <person name="Huang K."/>
            <person name="Tropini C."/>
            <person name="Ng K."/>
            <person name="Yu B."/>
        </authorList>
    </citation>
    <scope>NUCLEOTIDE SEQUENCE</scope>
    <source>
        <strain evidence="1">NM09_H32</strain>
    </source>
</reference>
<accession>A0AC61R9M0</accession>